<organism evidence="2 3">
    <name type="scientific">Chitinophaga fulva</name>
    <dbReference type="NCBI Taxonomy" id="2728842"/>
    <lineage>
        <taxon>Bacteria</taxon>
        <taxon>Pseudomonadati</taxon>
        <taxon>Bacteroidota</taxon>
        <taxon>Chitinophagia</taxon>
        <taxon>Chitinophagales</taxon>
        <taxon>Chitinophagaceae</taxon>
        <taxon>Chitinophaga</taxon>
    </lineage>
</organism>
<feature type="transmembrane region" description="Helical" evidence="1">
    <location>
        <begin position="81"/>
        <end position="98"/>
    </location>
</feature>
<dbReference type="EMBL" id="JABBGC010000001">
    <property type="protein sequence ID" value="NML38867.1"/>
    <property type="molecule type" value="Genomic_DNA"/>
</dbReference>
<keyword evidence="1" id="KW-1133">Transmembrane helix</keyword>
<accession>A0A848GLQ4</accession>
<keyword evidence="3" id="KW-1185">Reference proteome</keyword>
<proteinExistence type="predicted"/>
<gene>
    <name evidence="2" type="ORF">HHL17_16795</name>
</gene>
<evidence type="ECO:0000313" key="2">
    <source>
        <dbReference type="EMBL" id="NML38867.1"/>
    </source>
</evidence>
<feature type="transmembrane region" description="Helical" evidence="1">
    <location>
        <begin position="118"/>
        <end position="139"/>
    </location>
</feature>
<name>A0A848GLQ4_9BACT</name>
<keyword evidence="1" id="KW-0472">Membrane</keyword>
<protein>
    <submittedName>
        <fullName evidence="2">Uncharacterized protein</fullName>
    </submittedName>
</protein>
<sequence>MTLRRLLPYILIVVLFAGIYWLTMVTSISFLQNIGYPCPTRFLLQFNLFVFYLPVCLFIINALEIITVYPQTFWSRALKTFLTIILVYVTSAVVWYLMGRPDVRNLFGGRVRPHMPCLATMFISLVLMTGLEILQRIVFRFVSKTVVSRYIPHWLRMGSTTTH</sequence>
<evidence type="ECO:0000313" key="3">
    <source>
        <dbReference type="Proteomes" id="UP000583266"/>
    </source>
</evidence>
<comment type="caution">
    <text evidence="2">The sequence shown here is derived from an EMBL/GenBank/DDBJ whole genome shotgun (WGS) entry which is preliminary data.</text>
</comment>
<keyword evidence="1" id="KW-0812">Transmembrane</keyword>
<feature type="transmembrane region" description="Helical" evidence="1">
    <location>
        <begin position="7"/>
        <end position="31"/>
    </location>
</feature>
<dbReference type="AlphaFoldDB" id="A0A848GLQ4"/>
<dbReference type="RefSeq" id="WP_169225833.1">
    <property type="nucleotide sequence ID" value="NZ_JABBGC010000001.1"/>
</dbReference>
<evidence type="ECO:0000256" key="1">
    <source>
        <dbReference type="SAM" id="Phobius"/>
    </source>
</evidence>
<dbReference type="Proteomes" id="UP000583266">
    <property type="component" value="Unassembled WGS sequence"/>
</dbReference>
<reference evidence="2 3" key="1">
    <citation type="submission" date="2020-04" db="EMBL/GenBank/DDBJ databases">
        <title>Chitinophaga sp. G-6-1-13 sp. nov., isolated from soil.</title>
        <authorList>
            <person name="Dahal R.H."/>
            <person name="Chaudhary D.K."/>
        </authorList>
    </citation>
    <scope>NUCLEOTIDE SEQUENCE [LARGE SCALE GENOMIC DNA]</scope>
    <source>
        <strain evidence="2 3">G-6-1-13</strain>
    </source>
</reference>
<feature type="transmembrane region" description="Helical" evidence="1">
    <location>
        <begin position="51"/>
        <end position="69"/>
    </location>
</feature>